<name>A0A542Z931_9MICO</name>
<dbReference type="AlphaFoldDB" id="A0A542Z931"/>
<dbReference type="Proteomes" id="UP000319514">
    <property type="component" value="Unassembled WGS sequence"/>
</dbReference>
<evidence type="ECO:0000313" key="2">
    <source>
        <dbReference type="Proteomes" id="UP000319514"/>
    </source>
</evidence>
<reference evidence="1 2" key="1">
    <citation type="submission" date="2019-06" db="EMBL/GenBank/DDBJ databases">
        <title>Sequencing the genomes of 1000 actinobacteria strains.</title>
        <authorList>
            <person name="Klenk H.-P."/>
        </authorList>
    </citation>
    <scope>NUCLEOTIDE SEQUENCE [LARGE SCALE GENOMIC DNA]</scope>
    <source>
        <strain evidence="1 2">DSM 18082</strain>
    </source>
</reference>
<organism evidence="1 2">
    <name type="scientific">Oryzihumus leptocrescens</name>
    <dbReference type="NCBI Taxonomy" id="297536"/>
    <lineage>
        <taxon>Bacteria</taxon>
        <taxon>Bacillati</taxon>
        <taxon>Actinomycetota</taxon>
        <taxon>Actinomycetes</taxon>
        <taxon>Micrococcales</taxon>
        <taxon>Intrasporangiaceae</taxon>
        <taxon>Oryzihumus</taxon>
    </lineage>
</organism>
<sequence>MWVLVGLAVLVLLLIAGRLALGRGKTPADFLDPTMRAEADSHRGLGGPYGGL</sequence>
<dbReference type="EMBL" id="VFOQ01000002">
    <property type="protein sequence ID" value="TQL56859.1"/>
    <property type="molecule type" value="Genomic_DNA"/>
</dbReference>
<evidence type="ECO:0000313" key="1">
    <source>
        <dbReference type="EMBL" id="TQL56859.1"/>
    </source>
</evidence>
<gene>
    <name evidence="1" type="ORF">FB474_3621</name>
</gene>
<keyword evidence="2" id="KW-1185">Reference proteome</keyword>
<accession>A0A542Z931</accession>
<proteinExistence type="predicted"/>
<protein>
    <submittedName>
        <fullName evidence="1">Uncharacterized protein</fullName>
    </submittedName>
</protein>
<comment type="caution">
    <text evidence="1">The sequence shown here is derived from an EMBL/GenBank/DDBJ whole genome shotgun (WGS) entry which is preliminary data.</text>
</comment>